<dbReference type="InterPro" id="IPR001128">
    <property type="entry name" value="Cyt_P450"/>
</dbReference>
<dbReference type="GO" id="GO:0020037">
    <property type="term" value="F:heme binding"/>
    <property type="evidence" value="ECO:0007669"/>
    <property type="project" value="InterPro"/>
</dbReference>
<dbReference type="PANTHER" id="PTHR47944:SF17">
    <property type="entry name" value="3,9-DIHYDROXYPTEROCARPAN 6A-MONOOXYGENASE"/>
    <property type="match status" value="1"/>
</dbReference>
<protein>
    <submittedName>
        <fullName evidence="13">Cytochrome P450 93A3</fullName>
        <ecNumber evidence="13">1.14.-.-</ecNumber>
    </submittedName>
</protein>
<dbReference type="EC" id="1.14.-.-" evidence="13"/>
<dbReference type="Pfam" id="PF00067">
    <property type="entry name" value="p450"/>
    <property type="match status" value="1"/>
</dbReference>
<accession>A0A0B2QXT5</accession>
<gene>
    <name evidence="13" type="ORF">glysoja_029314</name>
</gene>
<evidence type="ECO:0000256" key="11">
    <source>
        <dbReference type="ARBA" id="ARBA00023136"/>
    </source>
</evidence>
<organism evidence="13">
    <name type="scientific">Glycine soja</name>
    <name type="common">Wild soybean</name>
    <dbReference type="NCBI Taxonomy" id="3848"/>
    <lineage>
        <taxon>Eukaryota</taxon>
        <taxon>Viridiplantae</taxon>
        <taxon>Streptophyta</taxon>
        <taxon>Embryophyta</taxon>
        <taxon>Tracheophyta</taxon>
        <taxon>Spermatophyta</taxon>
        <taxon>Magnoliopsida</taxon>
        <taxon>eudicotyledons</taxon>
        <taxon>Gunneridae</taxon>
        <taxon>Pentapetalae</taxon>
        <taxon>rosids</taxon>
        <taxon>fabids</taxon>
        <taxon>Fabales</taxon>
        <taxon>Fabaceae</taxon>
        <taxon>Papilionoideae</taxon>
        <taxon>50 kb inversion clade</taxon>
        <taxon>NPAAA clade</taxon>
        <taxon>indigoferoid/millettioid clade</taxon>
        <taxon>Phaseoleae</taxon>
        <taxon>Glycine</taxon>
        <taxon>Glycine subgen. Soja</taxon>
    </lineage>
</organism>
<sequence length="186" mass="20978">MQGFGKGLKEIRDRFDTIMERAIKEHEEERKKRKEVGNGGEGQIKDLVYVLLDIHEDHNSNIKLTKENIKASRSWDPNHWENPLEFKPERFISEEGSGKGQIDVRGQHFHMIPFGSGRRGCPESSLALQVAQANLAAMIQCFEWKVKGGIGTADMEEKPGLTLSRAHPLICVPVAILSSEYKIEAI</sequence>
<dbReference type="Proteomes" id="UP000053555">
    <property type="component" value="Unassembled WGS sequence"/>
</dbReference>
<keyword evidence="5" id="KW-0812">Transmembrane</keyword>
<dbReference type="EMBL" id="KN653908">
    <property type="protein sequence ID" value="KHN26360.1"/>
    <property type="molecule type" value="Genomic_DNA"/>
</dbReference>
<evidence type="ECO:0000256" key="3">
    <source>
        <dbReference type="ARBA" id="ARBA00010617"/>
    </source>
</evidence>
<dbReference type="InterPro" id="IPR002401">
    <property type="entry name" value="Cyt_P450_E_grp-I"/>
</dbReference>
<keyword evidence="7" id="KW-1133">Transmembrane helix</keyword>
<keyword evidence="4 12" id="KW-0349">Heme</keyword>
<comment type="similarity">
    <text evidence="3">Belongs to the cytochrome P450 family.</text>
</comment>
<dbReference type="GO" id="GO:0016705">
    <property type="term" value="F:oxidoreductase activity, acting on paired donors, with incorporation or reduction of molecular oxygen"/>
    <property type="evidence" value="ECO:0007669"/>
    <property type="project" value="InterPro"/>
</dbReference>
<keyword evidence="9 12" id="KW-0408">Iron</keyword>
<keyword evidence="10" id="KW-0503">Monooxygenase</keyword>
<evidence type="ECO:0000256" key="6">
    <source>
        <dbReference type="ARBA" id="ARBA00022723"/>
    </source>
</evidence>
<evidence type="ECO:0000256" key="5">
    <source>
        <dbReference type="ARBA" id="ARBA00022692"/>
    </source>
</evidence>
<evidence type="ECO:0000256" key="8">
    <source>
        <dbReference type="ARBA" id="ARBA00023002"/>
    </source>
</evidence>
<dbReference type="GO" id="GO:0016020">
    <property type="term" value="C:membrane"/>
    <property type="evidence" value="ECO:0007669"/>
    <property type="project" value="UniProtKB-SubCell"/>
</dbReference>
<feature type="binding site" description="axial binding residue" evidence="12">
    <location>
        <position position="121"/>
    </location>
    <ligand>
        <name>heme</name>
        <dbReference type="ChEBI" id="CHEBI:30413"/>
    </ligand>
    <ligandPart>
        <name>Fe</name>
        <dbReference type="ChEBI" id="CHEBI:18248"/>
    </ligandPart>
</feature>
<keyword evidence="11" id="KW-0472">Membrane</keyword>
<dbReference type="GO" id="GO:0005506">
    <property type="term" value="F:iron ion binding"/>
    <property type="evidence" value="ECO:0007669"/>
    <property type="project" value="InterPro"/>
</dbReference>
<evidence type="ECO:0000256" key="10">
    <source>
        <dbReference type="ARBA" id="ARBA00023033"/>
    </source>
</evidence>
<dbReference type="InterPro" id="IPR036396">
    <property type="entry name" value="Cyt_P450_sf"/>
</dbReference>
<evidence type="ECO:0000256" key="9">
    <source>
        <dbReference type="ARBA" id="ARBA00023004"/>
    </source>
</evidence>
<evidence type="ECO:0000313" key="13">
    <source>
        <dbReference type="EMBL" id="KHN26360.1"/>
    </source>
</evidence>
<proteinExistence type="inferred from homology"/>
<evidence type="ECO:0000256" key="4">
    <source>
        <dbReference type="ARBA" id="ARBA00022617"/>
    </source>
</evidence>
<dbReference type="PANTHER" id="PTHR47944">
    <property type="entry name" value="CYTOCHROME P450 98A9"/>
    <property type="match status" value="1"/>
</dbReference>
<comment type="subcellular location">
    <subcellularLocation>
        <location evidence="2">Membrane</location>
        <topology evidence="2">Single-pass membrane protein</topology>
    </subcellularLocation>
</comment>
<name>A0A0B2QXT5_GLYSO</name>
<reference evidence="13" key="1">
    <citation type="submission" date="2014-07" db="EMBL/GenBank/DDBJ databases">
        <title>Identification of a novel salt tolerance gene in wild soybean by whole-genome sequencing.</title>
        <authorList>
            <person name="Lam H.-M."/>
            <person name="Qi X."/>
            <person name="Li M.-W."/>
            <person name="Liu X."/>
            <person name="Xie M."/>
            <person name="Ni M."/>
            <person name="Xu X."/>
        </authorList>
    </citation>
    <scope>NUCLEOTIDE SEQUENCE [LARGE SCALE GENOMIC DNA]</scope>
    <source>
        <tissue evidence="13">Root</tissue>
    </source>
</reference>
<keyword evidence="8 13" id="KW-0560">Oxidoreductase</keyword>
<evidence type="ECO:0000256" key="7">
    <source>
        <dbReference type="ARBA" id="ARBA00022989"/>
    </source>
</evidence>
<evidence type="ECO:0000256" key="1">
    <source>
        <dbReference type="ARBA" id="ARBA00001971"/>
    </source>
</evidence>
<comment type="cofactor">
    <cofactor evidence="1 12">
        <name>heme</name>
        <dbReference type="ChEBI" id="CHEBI:30413"/>
    </cofactor>
</comment>
<dbReference type="Gene3D" id="1.10.630.10">
    <property type="entry name" value="Cytochrome P450"/>
    <property type="match status" value="1"/>
</dbReference>
<dbReference type="SUPFAM" id="SSF48264">
    <property type="entry name" value="Cytochrome P450"/>
    <property type="match status" value="1"/>
</dbReference>
<keyword evidence="6 12" id="KW-0479">Metal-binding</keyword>
<dbReference type="PRINTS" id="PR00463">
    <property type="entry name" value="EP450I"/>
</dbReference>
<dbReference type="GO" id="GO:0004497">
    <property type="term" value="F:monooxygenase activity"/>
    <property type="evidence" value="ECO:0007669"/>
    <property type="project" value="UniProtKB-KW"/>
</dbReference>
<dbReference type="AlphaFoldDB" id="A0A0B2QXT5"/>
<evidence type="ECO:0000256" key="12">
    <source>
        <dbReference type="PIRSR" id="PIRSR602401-1"/>
    </source>
</evidence>
<evidence type="ECO:0000256" key="2">
    <source>
        <dbReference type="ARBA" id="ARBA00004167"/>
    </source>
</evidence>